<dbReference type="EMBL" id="PXOG01000006">
    <property type="protein sequence ID" value="RGP81630.1"/>
    <property type="molecule type" value="Genomic_DNA"/>
</dbReference>
<keyword evidence="2" id="KW-0472">Membrane</keyword>
<organism evidence="4 5">
    <name type="scientific">Fusarium longipes</name>
    <dbReference type="NCBI Taxonomy" id="694270"/>
    <lineage>
        <taxon>Eukaryota</taxon>
        <taxon>Fungi</taxon>
        <taxon>Dikarya</taxon>
        <taxon>Ascomycota</taxon>
        <taxon>Pezizomycotina</taxon>
        <taxon>Sordariomycetes</taxon>
        <taxon>Hypocreomycetidae</taxon>
        <taxon>Hypocreales</taxon>
        <taxon>Nectriaceae</taxon>
        <taxon>Fusarium</taxon>
    </lineage>
</organism>
<feature type="compositionally biased region" description="Polar residues" evidence="1">
    <location>
        <begin position="289"/>
        <end position="314"/>
    </location>
</feature>
<dbReference type="AlphaFoldDB" id="A0A395TA73"/>
<dbReference type="CDD" id="cd12087">
    <property type="entry name" value="TM_EGFR-like"/>
    <property type="match status" value="1"/>
</dbReference>
<evidence type="ECO:0000256" key="2">
    <source>
        <dbReference type="SAM" id="Phobius"/>
    </source>
</evidence>
<reference evidence="4 5" key="1">
    <citation type="journal article" date="2018" name="PLoS Pathog.">
        <title>Evolution of structural diversity of trichothecenes, a family of toxins produced by plant pathogenic and entomopathogenic fungi.</title>
        <authorList>
            <person name="Proctor R.H."/>
            <person name="McCormick S.P."/>
            <person name="Kim H.S."/>
            <person name="Cardoza R.E."/>
            <person name="Stanley A.M."/>
            <person name="Lindo L."/>
            <person name="Kelly A."/>
            <person name="Brown D.W."/>
            <person name="Lee T."/>
            <person name="Vaughan M.M."/>
            <person name="Alexander N.J."/>
            <person name="Busman M."/>
            <person name="Gutierrez S."/>
        </authorList>
    </citation>
    <scope>NUCLEOTIDE SEQUENCE [LARGE SCALE GENOMIC DNA]</scope>
    <source>
        <strain evidence="4 5">NRRL 20695</strain>
    </source>
</reference>
<feature type="transmembrane region" description="Helical" evidence="2">
    <location>
        <begin position="239"/>
        <end position="264"/>
    </location>
</feature>
<name>A0A395TA73_9HYPO</name>
<comment type="caution">
    <text evidence="4">The sequence shown here is derived from an EMBL/GenBank/DDBJ whole genome shotgun (WGS) entry which is preliminary data.</text>
</comment>
<sequence length="360" mass="38774">MERTLYYWLTLCLCVISTNAVAISEATKRRDAGYIYQPAPTPMVALEALKHLNLGKRQASTTVATTFTVVISPDSTCGFLSGSPGNAITCSNGDLCSWELAHVQAIFCGTTAHLQCLDREDALNTELCDDVCRENSYNLLCTDSSAPYCGTYAYQSGVRAFKCSSSSMTRAQSVSFIYNNQKDRSLTTTIFDSDATDVTLSDLDTVESTSTLPKSSTTQEPEPTETTDTSSGGGSKTNIGAIVGGSIGGFLVLSFIVLGLIWFLRRNKKKNHNAPPVQQVPPPVAPQQHFPQTPASSVPPMNQNYPKTEVSSPAPTEWRESTITAQSPNSPVSSWTGQYPNPAADGITYQEMPGSSPYGR</sequence>
<evidence type="ECO:0000313" key="5">
    <source>
        <dbReference type="Proteomes" id="UP000266234"/>
    </source>
</evidence>
<proteinExistence type="predicted"/>
<feature type="compositionally biased region" description="Low complexity" evidence="1">
    <location>
        <begin position="213"/>
        <end position="230"/>
    </location>
</feature>
<evidence type="ECO:0000313" key="4">
    <source>
        <dbReference type="EMBL" id="RGP81630.1"/>
    </source>
</evidence>
<feature type="region of interest" description="Disordered" evidence="1">
    <location>
        <begin position="202"/>
        <end position="236"/>
    </location>
</feature>
<feature type="signal peptide" evidence="3">
    <location>
        <begin position="1"/>
        <end position="20"/>
    </location>
</feature>
<accession>A0A395TA73</accession>
<evidence type="ECO:0000256" key="3">
    <source>
        <dbReference type="SAM" id="SignalP"/>
    </source>
</evidence>
<dbReference type="OrthoDB" id="5347452at2759"/>
<feature type="region of interest" description="Disordered" evidence="1">
    <location>
        <begin position="272"/>
        <end position="360"/>
    </location>
</feature>
<keyword evidence="2" id="KW-0812">Transmembrane</keyword>
<protein>
    <submittedName>
        <fullName evidence="4">Uncharacterized protein</fullName>
    </submittedName>
</protein>
<dbReference type="Proteomes" id="UP000266234">
    <property type="component" value="Unassembled WGS sequence"/>
</dbReference>
<feature type="chain" id="PRO_5017369375" evidence="3">
    <location>
        <begin position="21"/>
        <end position="360"/>
    </location>
</feature>
<dbReference type="STRING" id="694270.A0A395TA73"/>
<keyword evidence="5" id="KW-1185">Reference proteome</keyword>
<gene>
    <name evidence="4" type="ORF">FLONG3_230</name>
</gene>
<evidence type="ECO:0000256" key="1">
    <source>
        <dbReference type="SAM" id="MobiDB-lite"/>
    </source>
</evidence>
<feature type="compositionally biased region" description="Polar residues" evidence="1">
    <location>
        <begin position="321"/>
        <end position="339"/>
    </location>
</feature>
<keyword evidence="2" id="KW-1133">Transmembrane helix</keyword>
<keyword evidence="3" id="KW-0732">Signal</keyword>